<gene>
    <name evidence="7" type="ORF">GCM10008905_26060</name>
</gene>
<accession>A0ABN1J403</accession>
<keyword evidence="5 6" id="KW-0472">Membrane</keyword>
<protein>
    <submittedName>
        <fullName evidence="7">ABC transporter permease</fullName>
    </submittedName>
</protein>
<dbReference type="InterPro" id="IPR001851">
    <property type="entry name" value="ABC_transp_permease"/>
</dbReference>
<dbReference type="PANTHER" id="PTHR43370">
    <property type="entry name" value="SUGAR ABC TRANSPORTER INTEGRAL MEMBRANE PROTEIN-RELATED"/>
    <property type="match status" value="1"/>
</dbReference>
<reference evidence="7 8" key="1">
    <citation type="journal article" date="2019" name="Int. J. Syst. Evol. Microbiol.">
        <title>The Global Catalogue of Microorganisms (GCM) 10K type strain sequencing project: providing services to taxonomists for standard genome sequencing and annotation.</title>
        <authorList>
            <consortium name="The Broad Institute Genomics Platform"/>
            <consortium name="The Broad Institute Genome Sequencing Center for Infectious Disease"/>
            <person name="Wu L."/>
            <person name="Ma J."/>
        </authorList>
    </citation>
    <scope>NUCLEOTIDE SEQUENCE [LARGE SCALE GENOMIC DNA]</scope>
    <source>
        <strain evidence="7 8">JCM 1405</strain>
    </source>
</reference>
<comment type="subcellular location">
    <subcellularLocation>
        <location evidence="1">Cell membrane</location>
        <topology evidence="1">Multi-pass membrane protein</topology>
    </subcellularLocation>
</comment>
<feature type="transmembrane region" description="Helical" evidence="6">
    <location>
        <begin position="197"/>
        <end position="221"/>
    </location>
</feature>
<feature type="transmembrane region" description="Helical" evidence="6">
    <location>
        <begin position="227"/>
        <end position="243"/>
    </location>
</feature>
<feature type="transmembrane region" description="Helical" evidence="6">
    <location>
        <begin position="148"/>
        <end position="167"/>
    </location>
</feature>
<evidence type="ECO:0000256" key="2">
    <source>
        <dbReference type="ARBA" id="ARBA00022475"/>
    </source>
</evidence>
<evidence type="ECO:0000256" key="1">
    <source>
        <dbReference type="ARBA" id="ARBA00004651"/>
    </source>
</evidence>
<evidence type="ECO:0000256" key="4">
    <source>
        <dbReference type="ARBA" id="ARBA00022989"/>
    </source>
</evidence>
<organism evidence="7 8">
    <name type="scientific">Clostridium malenominatum</name>
    <dbReference type="NCBI Taxonomy" id="1539"/>
    <lineage>
        <taxon>Bacteria</taxon>
        <taxon>Bacillati</taxon>
        <taxon>Bacillota</taxon>
        <taxon>Clostridia</taxon>
        <taxon>Eubacteriales</taxon>
        <taxon>Clostridiaceae</taxon>
        <taxon>Clostridium</taxon>
    </lineage>
</organism>
<dbReference type="RefSeq" id="WP_343770330.1">
    <property type="nucleotide sequence ID" value="NZ_BAAACF010000003.1"/>
</dbReference>
<sequence>MDNSLVIALIGIIAATLRLATPLIFATLGGVFSEKSGVVNIALEGIMTAGAFFGVYGSFITGNPWIGVLFAMVAGAVMAALHAYLSINLKADQIISGVGINVFSSALTGYLIVKFFKTNSQTSVVASVPYPIEFMGKIPVLGPILKELNWFVFLAFALVFVSHYVIYKTPLGLRIRSVGEHPKAADTLGINVYGIRYLCVILSGVLGGLGGATLSIGIMNLYRENMVSGRGFIALAAMIFGNWKPVNAMWASILFAFAETFQLFAKGFGWTIPGEFYAAFPYIMTMFVLAGFVGKTQAPAADGVPYEKGQR</sequence>
<feature type="transmembrane region" description="Helical" evidence="6">
    <location>
        <begin position="94"/>
        <end position="113"/>
    </location>
</feature>
<evidence type="ECO:0000256" key="6">
    <source>
        <dbReference type="SAM" id="Phobius"/>
    </source>
</evidence>
<dbReference type="CDD" id="cd06580">
    <property type="entry name" value="TM_PBP1_transp_TpRbsC_like"/>
    <property type="match status" value="1"/>
</dbReference>
<keyword evidence="3 6" id="KW-0812">Transmembrane</keyword>
<keyword evidence="2" id="KW-1003">Cell membrane</keyword>
<evidence type="ECO:0000313" key="7">
    <source>
        <dbReference type="EMBL" id="GAA0727900.1"/>
    </source>
</evidence>
<keyword evidence="8" id="KW-1185">Reference proteome</keyword>
<feature type="transmembrane region" description="Helical" evidence="6">
    <location>
        <begin position="6"/>
        <end position="26"/>
    </location>
</feature>
<evidence type="ECO:0000313" key="8">
    <source>
        <dbReference type="Proteomes" id="UP001500339"/>
    </source>
</evidence>
<comment type="caution">
    <text evidence="7">The sequence shown here is derived from an EMBL/GenBank/DDBJ whole genome shotgun (WGS) entry which is preliminary data.</text>
</comment>
<dbReference type="Proteomes" id="UP001500339">
    <property type="component" value="Unassembled WGS sequence"/>
</dbReference>
<keyword evidence="4 6" id="KW-1133">Transmembrane helix</keyword>
<dbReference type="EMBL" id="BAAACF010000003">
    <property type="protein sequence ID" value="GAA0727900.1"/>
    <property type="molecule type" value="Genomic_DNA"/>
</dbReference>
<evidence type="ECO:0000256" key="3">
    <source>
        <dbReference type="ARBA" id="ARBA00022692"/>
    </source>
</evidence>
<feature type="transmembrane region" description="Helical" evidence="6">
    <location>
        <begin position="65"/>
        <end position="87"/>
    </location>
</feature>
<name>A0ABN1J403_9CLOT</name>
<dbReference type="Pfam" id="PF02653">
    <property type="entry name" value="BPD_transp_2"/>
    <property type="match status" value="1"/>
</dbReference>
<proteinExistence type="predicted"/>
<evidence type="ECO:0000256" key="5">
    <source>
        <dbReference type="ARBA" id="ARBA00023136"/>
    </source>
</evidence>
<feature type="transmembrane region" description="Helical" evidence="6">
    <location>
        <begin position="276"/>
        <end position="294"/>
    </location>
</feature>
<feature type="transmembrane region" description="Helical" evidence="6">
    <location>
        <begin position="38"/>
        <end position="59"/>
    </location>
</feature>
<feature type="transmembrane region" description="Helical" evidence="6">
    <location>
        <begin position="250"/>
        <end position="270"/>
    </location>
</feature>
<dbReference type="PANTHER" id="PTHR43370:SF1">
    <property type="entry name" value="GUANOSINE ABC TRANSPORTER PERMEASE PROTEIN NUPQ"/>
    <property type="match status" value="1"/>
</dbReference>